<dbReference type="EMBL" id="QXGA01001094">
    <property type="protein sequence ID" value="KAE9129293.1"/>
    <property type="molecule type" value="Genomic_DNA"/>
</dbReference>
<evidence type="ECO:0000313" key="20">
    <source>
        <dbReference type="Proteomes" id="UP000488956"/>
    </source>
</evidence>
<dbReference type="Proteomes" id="UP000488956">
    <property type="component" value="Unassembled WGS sequence"/>
</dbReference>
<dbReference type="Proteomes" id="UP000441208">
    <property type="component" value="Unassembled WGS sequence"/>
</dbReference>
<evidence type="ECO:0000313" key="11">
    <source>
        <dbReference type="Proteomes" id="UP000429523"/>
    </source>
</evidence>
<reference evidence="11 12" key="1">
    <citation type="submission" date="2018-08" db="EMBL/GenBank/DDBJ databases">
        <title>Genomic investigation of the strawberry pathogen Phytophthora fragariae indicates pathogenicity is determined by transcriptional variation in three key races.</title>
        <authorList>
            <person name="Adams T.M."/>
            <person name="Armitage A.D."/>
            <person name="Sobczyk M.K."/>
            <person name="Bates H.J."/>
            <person name="Dunwell J.M."/>
            <person name="Nellist C.F."/>
            <person name="Harrison R.J."/>
        </authorList>
    </citation>
    <scope>NUCLEOTIDE SEQUENCE [LARGE SCALE GENOMIC DNA]</scope>
    <source>
        <strain evidence="9 13">A4</strain>
        <strain evidence="8 14">BC-1</strain>
        <strain evidence="7 18">BC-23</strain>
        <strain evidence="6 12">NOV-27</strain>
        <strain evidence="5 15">NOV-5</strain>
        <strain evidence="4 16">NOV-71</strain>
        <strain evidence="10 19">NOV-77</strain>
        <strain evidence="1 11">NOV-9</strain>
        <strain evidence="3 20">ONT-3</strain>
        <strain evidence="2 17">SCRP245</strain>
    </source>
</reference>
<evidence type="ECO:0000313" key="7">
    <source>
        <dbReference type="EMBL" id="KAE9195760.1"/>
    </source>
</evidence>
<evidence type="ECO:0000313" key="12">
    <source>
        <dbReference type="Proteomes" id="UP000433483"/>
    </source>
</evidence>
<protein>
    <submittedName>
        <fullName evidence="9">Uncharacterized protein</fullName>
    </submittedName>
</protein>
<dbReference type="Proteomes" id="UP000433483">
    <property type="component" value="Unassembled WGS sequence"/>
</dbReference>
<sequence length="63" mass="6640">MRFQVKTSNAVAAAVLSAVHFLCRAVLSAIPLSFFAAPSSSLYALRLPTHKQAMRASLGCGCT</sequence>
<dbReference type="Proteomes" id="UP000429523">
    <property type="component" value="Unassembled WGS sequence"/>
</dbReference>
<evidence type="ECO:0000313" key="18">
    <source>
        <dbReference type="Proteomes" id="UP000476176"/>
    </source>
</evidence>
<dbReference type="Proteomes" id="UP000460718">
    <property type="component" value="Unassembled WGS sequence"/>
</dbReference>
<name>A0A6A4CCS4_9STRA</name>
<dbReference type="EMBL" id="QXGD01000677">
    <property type="protein sequence ID" value="KAE9229031.1"/>
    <property type="molecule type" value="Genomic_DNA"/>
</dbReference>
<dbReference type="Proteomes" id="UP000437068">
    <property type="component" value="Unassembled WGS sequence"/>
</dbReference>
<dbReference type="EMBL" id="QXFX01001148">
    <property type="protein sequence ID" value="KAE9095714.1"/>
    <property type="molecule type" value="Genomic_DNA"/>
</dbReference>
<dbReference type="Proteomes" id="UP000440732">
    <property type="component" value="Unassembled WGS sequence"/>
</dbReference>
<dbReference type="EMBL" id="QXGB01001857">
    <property type="protein sequence ID" value="KAE9184617.1"/>
    <property type="molecule type" value="Genomic_DNA"/>
</dbReference>
<dbReference type="Proteomes" id="UP000440367">
    <property type="component" value="Unassembled WGS sequence"/>
</dbReference>
<comment type="caution">
    <text evidence="9">The sequence shown here is derived from an EMBL/GenBank/DDBJ whole genome shotgun (WGS) entry which is preliminary data.</text>
</comment>
<evidence type="ECO:0000313" key="1">
    <source>
        <dbReference type="EMBL" id="KAE8937369.1"/>
    </source>
</evidence>
<organism evidence="9 13">
    <name type="scientific">Phytophthora fragariae</name>
    <dbReference type="NCBI Taxonomy" id="53985"/>
    <lineage>
        <taxon>Eukaryota</taxon>
        <taxon>Sar</taxon>
        <taxon>Stramenopiles</taxon>
        <taxon>Oomycota</taxon>
        <taxon>Peronosporomycetes</taxon>
        <taxon>Peronosporales</taxon>
        <taxon>Peronosporaceae</taxon>
        <taxon>Phytophthora</taxon>
    </lineage>
</organism>
<dbReference type="Proteomes" id="UP000476176">
    <property type="component" value="Unassembled WGS sequence"/>
</dbReference>
<evidence type="ECO:0000313" key="5">
    <source>
        <dbReference type="EMBL" id="KAE9129293.1"/>
    </source>
</evidence>
<dbReference type="EMBL" id="QXGE01001716">
    <property type="protein sequence ID" value="KAE9289128.1"/>
    <property type="molecule type" value="Genomic_DNA"/>
</dbReference>
<dbReference type="AlphaFoldDB" id="A0A6A4CCS4"/>
<evidence type="ECO:0000313" key="8">
    <source>
        <dbReference type="EMBL" id="KAE9229031.1"/>
    </source>
</evidence>
<gene>
    <name evidence="9" type="ORF">PF001_g20195</name>
    <name evidence="8" type="ORF">PF002_g13415</name>
    <name evidence="7" type="ORF">PF004_g20343</name>
    <name evidence="6" type="ORF">PF005_g21606</name>
    <name evidence="5" type="ORF">PF006_g16052</name>
    <name evidence="4" type="ORF">PF007_g12201</name>
    <name evidence="10" type="ORF">PF008_g16432</name>
    <name evidence="1" type="ORF">PF009_g12728</name>
    <name evidence="3" type="ORF">PF010_g16608</name>
    <name evidence="2" type="ORF">PF011_g15972</name>
</gene>
<accession>A0A6A4CCS4</accession>
<dbReference type="EMBL" id="QXGC01001804">
    <property type="protein sequence ID" value="KAE9195760.1"/>
    <property type="molecule type" value="Genomic_DNA"/>
</dbReference>
<evidence type="ECO:0000313" key="4">
    <source>
        <dbReference type="EMBL" id="KAE9109556.1"/>
    </source>
</evidence>
<dbReference type="EMBL" id="QXFZ01000633">
    <property type="protein sequence ID" value="KAE9109556.1"/>
    <property type="molecule type" value="Genomic_DNA"/>
</dbReference>
<dbReference type="EMBL" id="QXFY01001129">
    <property type="protein sequence ID" value="KAE9327314.1"/>
    <property type="molecule type" value="Genomic_DNA"/>
</dbReference>
<evidence type="ECO:0000313" key="14">
    <source>
        <dbReference type="Proteomes" id="UP000440367"/>
    </source>
</evidence>
<evidence type="ECO:0000313" key="9">
    <source>
        <dbReference type="EMBL" id="KAE9289128.1"/>
    </source>
</evidence>
<evidence type="ECO:0000313" key="13">
    <source>
        <dbReference type="Proteomes" id="UP000437068"/>
    </source>
</evidence>
<dbReference type="Proteomes" id="UP000486351">
    <property type="component" value="Unassembled WGS sequence"/>
</dbReference>
<evidence type="ECO:0000313" key="3">
    <source>
        <dbReference type="EMBL" id="KAE9095714.1"/>
    </source>
</evidence>
<evidence type="ECO:0000313" key="2">
    <source>
        <dbReference type="EMBL" id="KAE8996273.1"/>
    </source>
</evidence>
<evidence type="ECO:0000313" key="10">
    <source>
        <dbReference type="EMBL" id="KAE9327314.1"/>
    </source>
</evidence>
<evidence type="ECO:0000313" key="17">
    <source>
        <dbReference type="Proteomes" id="UP000460718"/>
    </source>
</evidence>
<evidence type="ECO:0000313" key="19">
    <source>
        <dbReference type="Proteomes" id="UP000486351"/>
    </source>
</evidence>
<dbReference type="EMBL" id="QXFW01001116">
    <property type="protein sequence ID" value="KAE8996273.1"/>
    <property type="molecule type" value="Genomic_DNA"/>
</dbReference>
<keyword evidence="12" id="KW-1185">Reference proteome</keyword>
<evidence type="ECO:0000313" key="15">
    <source>
        <dbReference type="Proteomes" id="UP000440732"/>
    </source>
</evidence>
<evidence type="ECO:0000313" key="6">
    <source>
        <dbReference type="EMBL" id="KAE9184617.1"/>
    </source>
</evidence>
<evidence type="ECO:0000313" key="16">
    <source>
        <dbReference type="Proteomes" id="UP000441208"/>
    </source>
</evidence>
<proteinExistence type="predicted"/>
<dbReference type="EMBL" id="QXGF01000643">
    <property type="protein sequence ID" value="KAE8937369.1"/>
    <property type="molecule type" value="Genomic_DNA"/>
</dbReference>